<comment type="caution">
    <text evidence="1">The sequence shown here is derived from an EMBL/GenBank/DDBJ whole genome shotgun (WGS) entry which is preliminary data.</text>
</comment>
<sequence>MAPLGPPDRSRRERSEPCPWLTAEQAWALCVRRHRRLVLLAARMGLAEQAEDLVHDAFVQVMDIPALHQSGFDALLDTIMWRRCSATLRRREVEDRVHRNARLLPGEQADHADEVVDRLHAAWLLSRCRTLDRLDLGVLHLAGHGWGHRDIAARTGIDVADVRDALRSARAKARRRIGHVDPARGTPRHL</sequence>
<keyword evidence="2" id="KW-1185">Reference proteome</keyword>
<dbReference type="SUPFAM" id="SSF88659">
    <property type="entry name" value="Sigma3 and sigma4 domains of RNA polymerase sigma factors"/>
    <property type="match status" value="1"/>
</dbReference>
<reference evidence="1 2" key="1">
    <citation type="journal article" date="2019" name="Int. J. Syst. Evol. Microbiol.">
        <title>The Global Catalogue of Microorganisms (GCM) 10K type strain sequencing project: providing services to taxonomists for standard genome sequencing and annotation.</title>
        <authorList>
            <consortium name="The Broad Institute Genomics Platform"/>
            <consortium name="The Broad Institute Genome Sequencing Center for Infectious Disease"/>
            <person name="Wu L."/>
            <person name="Ma J."/>
        </authorList>
    </citation>
    <scope>NUCLEOTIDE SEQUENCE [LARGE SCALE GENOMIC DNA]</scope>
    <source>
        <strain evidence="1 2">JCM 3380</strain>
    </source>
</reference>
<dbReference type="Proteomes" id="UP001500416">
    <property type="component" value="Unassembled WGS sequence"/>
</dbReference>
<name>A0ABN0UFP8_9PSEU</name>
<dbReference type="InterPro" id="IPR013324">
    <property type="entry name" value="RNA_pol_sigma_r3/r4-like"/>
</dbReference>
<evidence type="ECO:0000313" key="2">
    <source>
        <dbReference type="Proteomes" id="UP001500416"/>
    </source>
</evidence>
<accession>A0ABN0UFP8</accession>
<dbReference type="EMBL" id="BAAABU010000017">
    <property type="protein sequence ID" value="GAA0249013.1"/>
    <property type="molecule type" value="Genomic_DNA"/>
</dbReference>
<organism evidence="1 2">
    <name type="scientific">Saccharothrix mutabilis subsp. mutabilis</name>
    <dbReference type="NCBI Taxonomy" id="66855"/>
    <lineage>
        <taxon>Bacteria</taxon>
        <taxon>Bacillati</taxon>
        <taxon>Actinomycetota</taxon>
        <taxon>Actinomycetes</taxon>
        <taxon>Pseudonocardiales</taxon>
        <taxon>Pseudonocardiaceae</taxon>
        <taxon>Saccharothrix</taxon>
    </lineage>
</organism>
<gene>
    <name evidence="1" type="ORF">GCM10010492_56220</name>
</gene>
<dbReference type="SUPFAM" id="SSF88946">
    <property type="entry name" value="Sigma2 domain of RNA polymerase sigma factors"/>
    <property type="match status" value="1"/>
</dbReference>
<dbReference type="Gene3D" id="1.10.1740.10">
    <property type="match status" value="1"/>
</dbReference>
<dbReference type="InterPro" id="IPR013325">
    <property type="entry name" value="RNA_pol_sigma_r2"/>
</dbReference>
<protein>
    <submittedName>
        <fullName evidence="1">Uncharacterized protein</fullName>
    </submittedName>
</protein>
<proteinExistence type="predicted"/>
<evidence type="ECO:0000313" key="1">
    <source>
        <dbReference type="EMBL" id="GAA0249013.1"/>
    </source>
</evidence>